<reference evidence="1 2" key="1">
    <citation type="submission" date="2021-05" db="EMBL/GenBank/DDBJ databases">
        <title>Comparative genomic studies on the polysaccharide-degrading batcterial strains of the Flammeovirga genus.</title>
        <authorList>
            <person name="Zewei F."/>
            <person name="Zheng Z."/>
            <person name="Yu L."/>
            <person name="Ruyue G."/>
            <person name="Yanhong M."/>
            <person name="Yuanyuan C."/>
            <person name="Jingyan G."/>
            <person name="Wenjun H."/>
        </authorList>
    </citation>
    <scope>NUCLEOTIDE SEQUENCE [LARGE SCALE GENOMIC DNA]</scope>
    <source>
        <strain evidence="1 2">YS10</strain>
    </source>
</reference>
<dbReference type="EMBL" id="CP076129">
    <property type="protein sequence ID" value="QWG10268.1"/>
    <property type="molecule type" value="Genomic_DNA"/>
</dbReference>
<evidence type="ECO:0000313" key="2">
    <source>
        <dbReference type="Proteomes" id="UP000682802"/>
    </source>
</evidence>
<dbReference type="RefSeq" id="WP_144075874.1">
    <property type="nucleotide sequence ID" value="NZ_CP076129.1"/>
</dbReference>
<dbReference type="PROSITE" id="PS51257">
    <property type="entry name" value="PROKAR_LIPOPROTEIN"/>
    <property type="match status" value="1"/>
</dbReference>
<name>A0ABX8H3M0_9BACT</name>
<dbReference type="Proteomes" id="UP000682802">
    <property type="component" value="Chromosome 2"/>
</dbReference>
<gene>
    <name evidence="1" type="ORF">KM029_21535</name>
</gene>
<organism evidence="1 2">
    <name type="scientific">Flammeovirga kamogawensis</name>
    <dbReference type="NCBI Taxonomy" id="373891"/>
    <lineage>
        <taxon>Bacteria</taxon>
        <taxon>Pseudomonadati</taxon>
        <taxon>Bacteroidota</taxon>
        <taxon>Cytophagia</taxon>
        <taxon>Cytophagales</taxon>
        <taxon>Flammeovirgaceae</taxon>
        <taxon>Flammeovirga</taxon>
    </lineage>
</organism>
<keyword evidence="2" id="KW-1185">Reference proteome</keyword>
<evidence type="ECO:0000313" key="1">
    <source>
        <dbReference type="EMBL" id="QWG10268.1"/>
    </source>
</evidence>
<sequence length="416" mass="48659">MNKTTNKLLLLFLFYPFLMSITSCEIFGEKEVSDQPVSCDDFNNFSFEYDYSRNMMYPVRENGIIAAYQGTFRAEAVFNLIIDEKHLPCNFVIEMDNRVDTLSLSKVHTHTNITIYDTENISYYMYNDNGCESEKYSYSAEEFYSIETQKSKPLITSEWQLKSATITNSQFPSLPSASLKLLFTGYMGEGTLLTHNLQTTGRTSLQKLWPVMGRWNFNEDYTQILLDSIGFNVVELNKGTLRLATFYPSNSTIPEEDRCVDCEFTFEAKTLNEAKDKFWKDHFDFSLSGAWHFEFMTEKLNTREPREGEEMSTLKKYSEKPCSSDEMNISIDPTHLKNQLYFCGQVNSYFISENSERIFPKNEEWKRVDNVEYGGWAIKRGRSLILIQKVTDTIFEFSIERSGYLHNYIYTLRFKR</sequence>
<protein>
    <recommendedName>
        <fullName evidence="3">Lipoprotein</fullName>
    </recommendedName>
</protein>
<evidence type="ECO:0008006" key="3">
    <source>
        <dbReference type="Google" id="ProtNLM"/>
    </source>
</evidence>
<accession>A0ABX8H3M0</accession>
<proteinExistence type="predicted"/>